<evidence type="ECO:0000313" key="9">
    <source>
        <dbReference type="EMBL" id="MBU9712173.1"/>
    </source>
</evidence>
<feature type="transmembrane region" description="Helical" evidence="7">
    <location>
        <begin position="54"/>
        <end position="75"/>
    </location>
</feature>
<feature type="transmembrane region" description="Helical" evidence="7">
    <location>
        <begin position="262"/>
        <end position="278"/>
    </location>
</feature>
<evidence type="ECO:0000313" key="10">
    <source>
        <dbReference type="Proteomes" id="UP000784880"/>
    </source>
</evidence>
<evidence type="ECO:0000256" key="6">
    <source>
        <dbReference type="ARBA" id="ARBA00023136"/>
    </source>
</evidence>
<dbReference type="PANTHER" id="PTHR40074">
    <property type="entry name" value="O-ACETYLTRANSFERASE WECH"/>
    <property type="match status" value="1"/>
</dbReference>
<name>A0ABS6JF83_9BACI</name>
<evidence type="ECO:0000256" key="7">
    <source>
        <dbReference type="SAM" id="Phobius"/>
    </source>
</evidence>
<keyword evidence="9" id="KW-0808">Transferase</keyword>
<evidence type="ECO:0000256" key="1">
    <source>
        <dbReference type="ARBA" id="ARBA00004651"/>
    </source>
</evidence>
<dbReference type="EMBL" id="JAHQCS010000094">
    <property type="protein sequence ID" value="MBU9712173.1"/>
    <property type="molecule type" value="Genomic_DNA"/>
</dbReference>
<protein>
    <submittedName>
        <fullName evidence="9">Acyltransferase family protein</fullName>
    </submittedName>
</protein>
<keyword evidence="10" id="KW-1185">Reference proteome</keyword>
<feature type="transmembrane region" description="Helical" evidence="7">
    <location>
        <begin position="95"/>
        <end position="112"/>
    </location>
</feature>
<evidence type="ECO:0000256" key="5">
    <source>
        <dbReference type="ARBA" id="ARBA00022989"/>
    </source>
</evidence>
<keyword evidence="5 7" id="KW-1133">Transmembrane helix</keyword>
<gene>
    <name evidence="9" type="ORF">KS419_10510</name>
</gene>
<feature type="transmembrane region" description="Helical" evidence="7">
    <location>
        <begin position="290"/>
        <end position="307"/>
    </location>
</feature>
<accession>A0ABS6JF83</accession>
<keyword evidence="3" id="KW-1003">Cell membrane</keyword>
<feature type="transmembrane region" description="Helical" evidence="7">
    <location>
        <begin position="12"/>
        <end position="34"/>
    </location>
</feature>
<dbReference type="GO" id="GO:0016746">
    <property type="term" value="F:acyltransferase activity"/>
    <property type="evidence" value="ECO:0007669"/>
    <property type="project" value="UniProtKB-KW"/>
</dbReference>
<evidence type="ECO:0000256" key="4">
    <source>
        <dbReference type="ARBA" id="ARBA00022692"/>
    </source>
</evidence>
<comment type="similarity">
    <text evidence="2">Belongs to the acyltransferase 3 family.</text>
</comment>
<dbReference type="PANTHER" id="PTHR40074:SF2">
    <property type="entry name" value="O-ACETYLTRANSFERASE WECH"/>
    <property type="match status" value="1"/>
</dbReference>
<feature type="transmembrane region" description="Helical" evidence="7">
    <location>
        <begin position="132"/>
        <end position="154"/>
    </location>
</feature>
<keyword evidence="4 7" id="KW-0812">Transmembrane</keyword>
<dbReference type="RefSeq" id="WP_217066358.1">
    <property type="nucleotide sequence ID" value="NZ_JAHQCS010000094.1"/>
</dbReference>
<comment type="caution">
    <text evidence="9">The sequence shown here is derived from an EMBL/GenBank/DDBJ whole genome shotgun (WGS) entry which is preliminary data.</text>
</comment>
<comment type="subcellular location">
    <subcellularLocation>
        <location evidence="1">Cell membrane</location>
        <topology evidence="1">Multi-pass membrane protein</topology>
    </subcellularLocation>
</comment>
<evidence type="ECO:0000259" key="8">
    <source>
        <dbReference type="Pfam" id="PF01757"/>
    </source>
</evidence>
<dbReference type="InterPro" id="IPR002656">
    <property type="entry name" value="Acyl_transf_3_dom"/>
</dbReference>
<feature type="transmembrane region" description="Helical" evidence="7">
    <location>
        <begin position="192"/>
        <end position="210"/>
    </location>
</feature>
<keyword evidence="9" id="KW-0012">Acyltransferase</keyword>
<proteinExistence type="inferred from homology"/>
<feature type="transmembrane region" description="Helical" evidence="7">
    <location>
        <begin position="161"/>
        <end position="180"/>
    </location>
</feature>
<reference evidence="9 10" key="1">
    <citation type="submission" date="2021-06" db="EMBL/GenBank/DDBJ databases">
        <title>Bacillus sp. RD4P76, an endophyte from a halophyte.</title>
        <authorList>
            <person name="Sun J.-Q."/>
        </authorList>
    </citation>
    <scope>NUCLEOTIDE SEQUENCE [LARGE SCALE GENOMIC DNA]</scope>
    <source>
        <strain evidence="9 10">CGMCC 1.15917</strain>
    </source>
</reference>
<dbReference type="Pfam" id="PF01757">
    <property type="entry name" value="Acyl_transf_3"/>
    <property type="match status" value="1"/>
</dbReference>
<keyword evidence="6 7" id="KW-0472">Membrane</keyword>
<dbReference type="Proteomes" id="UP000784880">
    <property type="component" value="Unassembled WGS sequence"/>
</dbReference>
<feature type="transmembrane region" description="Helical" evidence="7">
    <location>
        <begin position="231"/>
        <end position="256"/>
    </location>
</feature>
<evidence type="ECO:0000256" key="2">
    <source>
        <dbReference type="ARBA" id="ARBA00007400"/>
    </source>
</evidence>
<feature type="domain" description="Acyltransferase 3" evidence="8">
    <location>
        <begin position="19"/>
        <end position="336"/>
    </location>
</feature>
<feature type="transmembrane region" description="Helical" evidence="7">
    <location>
        <begin position="319"/>
        <end position="338"/>
    </location>
</feature>
<evidence type="ECO:0000256" key="3">
    <source>
        <dbReference type="ARBA" id="ARBA00022475"/>
    </source>
</evidence>
<sequence length="371" mass="43289">MKNSIVQQKNRPIISELVILRFVACLAVVMIHAIETSLENYTGELSTIETLFYHTIRMAMMFGTPTFVFLSELLLAKSYQGDLPANFLSTRAKYLLLPYLSMAVVYGVIFHANESLNAVFIAVLKNIFLADFTVYFVLIIFQFYLLHFFLHSYLKTWNRNIVLITSLIINLLYLAFFNFVPPISFIPNVDFLWYHLSWLPFPGWLFYFTLGYYCGRHYHEFKMILSKFQKLVFFIPIPVFLLVLILSYTQIIGVVSSKRIDIIFYTTTMIFLLIYLSSSVKHLHPIIVKISNYSFGIYLLHKIFMYYLKPMPILNSYGFTLYVFITSIILSMIVIYFVNKLSFGKYIVGRINTISISNVNGEKTRKKSEIS</sequence>
<organism evidence="9 10">
    <name type="scientific">Evansella tamaricis</name>
    <dbReference type="NCBI Taxonomy" id="2069301"/>
    <lineage>
        <taxon>Bacteria</taxon>
        <taxon>Bacillati</taxon>
        <taxon>Bacillota</taxon>
        <taxon>Bacilli</taxon>
        <taxon>Bacillales</taxon>
        <taxon>Bacillaceae</taxon>
        <taxon>Evansella</taxon>
    </lineage>
</organism>